<dbReference type="Proteomes" id="UP000595140">
    <property type="component" value="Unassembled WGS sequence"/>
</dbReference>
<keyword evidence="2" id="KW-1185">Reference proteome</keyword>
<proteinExistence type="predicted"/>
<evidence type="ECO:0000313" key="1">
    <source>
        <dbReference type="EMBL" id="VFQ87952.1"/>
    </source>
</evidence>
<organism evidence="1 2">
    <name type="scientific">Cuscuta campestris</name>
    <dbReference type="NCBI Taxonomy" id="132261"/>
    <lineage>
        <taxon>Eukaryota</taxon>
        <taxon>Viridiplantae</taxon>
        <taxon>Streptophyta</taxon>
        <taxon>Embryophyta</taxon>
        <taxon>Tracheophyta</taxon>
        <taxon>Spermatophyta</taxon>
        <taxon>Magnoliopsida</taxon>
        <taxon>eudicotyledons</taxon>
        <taxon>Gunneridae</taxon>
        <taxon>Pentapetalae</taxon>
        <taxon>asterids</taxon>
        <taxon>lamiids</taxon>
        <taxon>Solanales</taxon>
        <taxon>Convolvulaceae</taxon>
        <taxon>Cuscuteae</taxon>
        <taxon>Cuscuta</taxon>
        <taxon>Cuscuta subgen. Grammica</taxon>
        <taxon>Cuscuta sect. Cleistogrammica</taxon>
    </lineage>
</organism>
<reference evidence="1 2" key="1">
    <citation type="submission" date="2018-04" db="EMBL/GenBank/DDBJ databases">
        <authorList>
            <person name="Vogel A."/>
        </authorList>
    </citation>
    <scope>NUCLEOTIDE SEQUENCE [LARGE SCALE GENOMIC DNA]</scope>
</reference>
<gene>
    <name evidence="1" type="ORF">CCAM_LOCUS29728</name>
</gene>
<sequence length="71" mass="8117">MLPHPALVAEFRSSRSTTDMSGDVQRRVMEITRHQMVVGDENHKLRRFSSSMSGDLAVYERLLCGRHMLSV</sequence>
<protein>
    <submittedName>
        <fullName evidence="1">Uncharacterized protein</fullName>
    </submittedName>
</protein>
<accession>A0A484MGL4</accession>
<dbReference type="AlphaFoldDB" id="A0A484MGL4"/>
<name>A0A484MGL4_9ASTE</name>
<evidence type="ECO:0000313" key="2">
    <source>
        <dbReference type="Proteomes" id="UP000595140"/>
    </source>
</evidence>
<dbReference type="EMBL" id="OOIL02003436">
    <property type="protein sequence ID" value="VFQ87952.1"/>
    <property type="molecule type" value="Genomic_DNA"/>
</dbReference>